<dbReference type="STRING" id="1912795.BK816_03730"/>
<dbReference type="Gene3D" id="1.25.40.10">
    <property type="entry name" value="Tetratricopeptide repeat domain"/>
    <property type="match status" value="1"/>
</dbReference>
<dbReference type="Gene3D" id="3.40.30.10">
    <property type="entry name" value="Glutaredoxin"/>
    <property type="match status" value="1"/>
</dbReference>
<gene>
    <name evidence="2" type="ORF">BK816_03730</name>
</gene>
<keyword evidence="3" id="KW-1185">Reference proteome</keyword>
<dbReference type="RefSeq" id="WP_071163983.1">
    <property type="nucleotide sequence ID" value="NZ_CP017812.1"/>
</dbReference>
<keyword evidence="1" id="KW-0175">Coiled coil</keyword>
<dbReference type="KEGG" id="avu:BK816_03730"/>
<evidence type="ECO:0000313" key="2">
    <source>
        <dbReference type="EMBL" id="AOZ72517.1"/>
    </source>
</evidence>
<evidence type="ECO:0000256" key="1">
    <source>
        <dbReference type="SAM" id="Coils"/>
    </source>
</evidence>
<dbReference type="InterPro" id="IPR011990">
    <property type="entry name" value="TPR-like_helical_dom_sf"/>
</dbReference>
<evidence type="ECO:0000313" key="3">
    <source>
        <dbReference type="Proteomes" id="UP000176288"/>
    </source>
</evidence>
<dbReference type="EMBL" id="CP017812">
    <property type="protein sequence ID" value="AOZ72517.1"/>
    <property type="molecule type" value="Genomic_DNA"/>
</dbReference>
<dbReference type="Proteomes" id="UP000176288">
    <property type="component" value="Chromosome"/>
</dbReference>
<proteinExistence type="predicted"/>
<sequence>MQDSSPSIPSTYGAFDLGTLAKSQNSSVSTASENNGVAAATQRVPLTIALDEKNWPEVAELSGKVPVVVCFWDHDDTVSDQLTATLQESVTSLEGRALLALVEAKATPALSQAFQVTATPVVFALLNSRPIPLFSGLQDKQTIDQVLAQLLQVSEQAGVNGRLEVKPEALGQNEPEIPEYYQPALAALAANDLALAVQEWERVVVNHPTDAPAKAHLAAAKMELRVQENNANELQEDNLVRADQAFQKQDIETAYELLLAEVAAKSEQSEEARKRLLEAFTVYGNDHPLTAPTRRKLASLLF</sequence>
<reference evidence="2 3" key="1">
    <citation type="submission" date="2016-10" db="EMBL/GenBank/DDBJ databases">
        <title>Actinomyces aegypiusis sp. nov., isolated from the Aegypius monachus in Qinghai Tibet Plateau China.</title>
        <authorList>
            <person name="Wang Y."/>
        </authorList>
    </citation>
    <scope>NUCLEOTIDE SEQUENCE [LARGE SCALE GENOMIC DNA]</scope>
    <source>
        <strain evidence="2 3">VUL4_3</strain>
    </source>
</reference>
<dbReference type="SUPFAM" id="SSF52833">
    <property type="entry name" value="Thioredoxin-like"/>
    <property type="match status" value="1"/>
</dbReference>
<dbReference type="OrthoDB" id="5181746at2"/>
<organism evidence="2 3">
    <name type="scientific">Boudabousia tangfeifanii</name>
    <dbReference type="NCBI Taxonomy" id="1912795"/>
    <lineage>
        <taxon>Bacteria</taxon>
        <taxon>Bacillati</taxon>
        <taxon>Actinomycetota</taxon>
        <taxon>Actinomycetes</taxon>
        <taxon>Actinomycetales</taxon>
        <taxon>Actinomycetaceae</taxon>
        <taxon>Boudabousia</taxon>
    </lineage>
</organism>
<accession>A0A1D9MJN6</accession>
<dbReference type="AlphaFoldDB" id="A0A1D9MJN6"/>
<dbReference type="InterPro" id="IPR036249">
    <property type="entry name" value="Thioredoxin-like_sf"/>
</dbReference>
<name>A0A1D9MJN6_9ACTO</name>
<feature type="coiled-coil region" evidence="1">
    <location>
        <begin position="217"/>
        <end position="279"/>
    </location>
</feature>
<evidence type="ECO:0008006" key="4">
    <source>
        <dbReference type="Google" id="ProtNLM"/>
    </source>
</evidence>
<dbReference type="Pfam" id="PF14561">
    <property type="entry name" value="TPR_20"/>
    <property type="match status" value="1"/>
</dbReference>
<protein>
    <recommendedName>
        <fullName evidence="4">Thioredoxin domain-containing protein</fullName>
    </recommendedName>
</protein>